<dbReference type="SUPFAM" id="SSF51430">
    <property type="entry name" value="NAD(P)-linked oxidoreductase"/>
    <property type="match status" value="1"/>
</dbReference>
<feature type="active site" description="Proton donor" evidence="12">
    <location>
        <position position="89"/>
    </location>
</feature>
<evidence type="ECO:0000256" key="9">
    <source>
        <dbReference type="ARBA" id="ARBA00052305"/>
    </source>
</evidence>
<keyword evidence="17" id="KW-1185">Reference proteome</keyword>
<comment type="caution">
    <text evidence="16">The sequence shown here is derived from an EMBL/GenBank/DDBJ whole genome shotgun (WGS) entry which is preliminary data.</text>
</comment>
<dbReference type="InterPro" id="IPR018170">
    <property type="entry name" value="Aldo/ket_reductase_CS"/>
</dbReference>
<dbReference type="GO" id="GO:0009820">
    <property type="term" value="P:alkaloid metabolic process"/>
    <property type="evidence" value="ECO:0007669"/>
    <property type="project" value="UniProtKB-KW"/>
</dbReference>
<dbReference type="PANTHER" id="PTHR11732">
    <property type="entry name" value="ALDO/KETO REDUCTASE"/>
    <property type="match status" value="1"/>
</dbReference>
<evidence type="ECO:0000256" key="10">
    <source>
        <dbReference type="ARBA" id="ARBA00060571"/>
    </source>
</evidence>
<dbReference type="AlphaFoldDB" id="A0AAP0F6Q2"/>
<dbReference type="GO" id="GO:0005829">
    <property type="term" value="C:cytosol"/>
    <property type="evidence" value="ECO:0007669"/>
    <property type="project" value="UniProtKB-SubCell"/>
</dbReference>
<dbReference type="EC" id="1.1.1.247" evidence="11"/>
<dbReference type="Pfam" id="PF00248">
    <property type="entry name" value="Aldo_ket_red"/>
    <property type="match status" value="1"/>
</dbReference>
<comment type="catalytic activity">
    <reaction evidence="7">
        <text>morphine + NADP(+) = morphinone + NADPH + H(+)</text>
        <dbReference type="Rhea" id="RHEA:14321"/>
        <dbReference type="ChEBI" id="CHEBI:15378"/>
        <dbReference type="ChEBI" id="CHEBI:57728"/>
        <dbReference type="ChEBI" id="CHEBI:57783"/>
        <dbReference type="ChEBI" id="CHEBI:58097"/>
        <dbReference type="ChEBI" id="CHEBI:58349"/>
    </reaction>
    <physiologicalReaction direction="left-to-right" evidence="7">
        <dbReference type="Rhea" id="RHEA:14322"/>
    </physiologicalReaction>
    <physiologicalReaction direction="right-to-left" evidence="7">
        <dbReference type="Rhea" id="RHEA:14323"/>
    </physiologicalReaction>
</comment>
<evidence type="ECO:0000259" key="15">
    <source>
        <dbReference type="Pfam" id="PF00248"/>
    </source>
</evidence>
<evidence type="ECO:0000256" key="12">
    <source>
        <dbReference type="PIRSR" id="PIRSR000097-1"/>
    </source>
</evidence>
<comment type="similarity">
    <text evidence="2">Belongs to the aldo/keto reductase family.</text>
</comment>
<evidence type="ECO:0000256" key="1">
    <source>
        <dbReference type="ARBA" id="ARBA00004514"/>
    </source>
</evidence>
<accession>A0AAP0F6Q2</accession>
<evidence type="ECO:0000256" key="13">
    <source>
        <dbReference type="PIRSR" id="PIRSR000097-2"/>
    </source>
</evidence>
<evidence type="ECO:0000256" key="2">
    <source>
        <dbReference type="ARBA" id="ARBA00007905"/>
    </source>
</evidence>
<dbReference type="Proteomes" id="UP001419268">
    <property type="component" value="Unassembled WGS sequence"/>
</dbReference>
<evidence type="ECO:0000256" key="5">
    <source>
        <dbReference type="ARBA" id="ARBA00022857"/>
    </source>
</evidence>
<gene>
    <name evidence="16" type="ORF">Scep_022590</name>
</gene>
<evidence type="ECO:0000256" key="7">
    <source>
        <dbReference type="ARBA" id="ARBA00050731"/>
    </source>
</evidence>
<keyword evidence="4" id="KW-0017">Alkaloid metabolism</keyword>
<comment type="catalytic activity">
    <reaction evidence="9">
        <text>codeine + NADP(+) = codeinone + NADPH + H(+)</text>
        <dbReference type="Rhea" id="RHEA:19209"/>
        <dbReference type="ChEBI" id="CHEBI:15378"/>
        <dbReference type="ChEBI" id="CHEBI:57783"/>
        <dbReference type="ChEBI" id="CHEBI:57871"/>
        <dbReference type="ChEBI" id="CHEBI:58349"/>
        <dbReference type="ChEBI" id="CHEBI:58473"/>
        <dbReference type="EC" id="1.1.1.247"/>
    </reaction>
    <physiologicalReaction direction="left-to-right" evidence="9">
        <dbReference type="Rhea" id="RHEA:19210"/>
    </physiologicalReaction>
    <physiologicalReaction direction="right-to-left" evidence="9">
        <dbReference type="Rhea" id="RHEA:19211"/>
    </physiologicalReaction>
</comment>
<dbReference type="PROSITE" id="PS00062">
    <property type="entry name" value="ALDOKETO_REDUCTASE_2"/>
    <property type="match status" value="1"/>
</dbReference>
<evidence type="ECO:0000256" key="14">
    <source>
        <dbReference type="PIRSR" id="PIRSR000097-3"/>
    </source>
</evidence>
<evidence type="ECO:0000313" key="16">
    <source>
        <dbReference type="EMBL" id="KAK9105746.1"/>
    </source>
</evidence>
<keyword evidence="5" id="KW-0521">NADP</keyword>
<dbReference type="PROSITE" id="PS00798">
    <property type="entry name" value="ALDOKETO_REDUCTASE_1"/>
    <property type="match status" value="1"/>
</dbReference>
<keyword evidence="3" id="KW-0963">Cytoplasm</keyword>
<proteinExistence type="inferred from homology"/>
<sequence length="351" mass="39542">METEKPISQQDSKLINMETDEKQMPTQEDHSNSCVGVNIPVITLNSGHDIPVMAFGTSSFPPLQVDQMRSILLEAIEIGYRHIDTAALYEVEEGVGAGIKAALEKGLVKREELFVTTKLWCDNAHPDRVLPAIKESLRKLGLEYVDLYLIHAAATVAPNIAYAAWKKGEVFPLDIKSVWAAMEEVQKLGLAKSIGVSNFTCKKLTELLAHAKIIPAINQVEMHAAMRQKKLREFCKEKGIHVSAYSPLGGREWGFDVVLGNELLKEIARNKEKSVAQIALRWVYEQGAVVITKSFNKERLKENLYIFDWKLTDEELKKTELIPQVRTAPLNDFVFEGSPFKTVEEFWDGEM</sequence>
<feature type="site" description="Lowers pKa of active site Tyr" evidence="14">
    <location>
        <position position="118"/>
    </location>
</feature>
<dbReference type="Gene3D" id="3.20.20.100">
    <property type="entry name" value="NADP-dependent oxidoreductase domain"/>
    <property type="match status" value="1"/>
</dbReference>
<protein>
    <recommendedName>
        <fullName evidence="11">codeinone reductase (NADPH)</fullName>
        <ecNumber evidence="11">1.1.1.247</ecNumber>
    </recommendedName>
</protein>
<evidence type="ECO:0000256" key="8">
    <source>
        <dbReference type="ARBA" id="ARBA00051402"/>
    </source>
</evidence>
<comment type="catalytic activity">
    <reaction evidence="6">
        <text>neomorphine + NADP(+) = neomorphinone + NADPH + H(+)</text>
        <dbReference type="Rhea" id="RHEA:75971"/>
        <dbReference type="ChEBI" id="CHEBI:15378"/>
        <dbReference type="ChEBI" id="CHEBI:57783"/>
        <dbReference type="ChEBI" id="CHEBI:58349"/>
        <dbReference type="ChEBI" id="CHEBI:194188"/>
        <dbReference type="ChEBI" id="CHEBI:194513"/>
    </reaction>
    <physiologicalReaction direction="right-to-left" evidence="6">
        <dbReference type="Rhea" id="RHEA:75973"/>
    </physiologicalReaction>
</comment>
<dbReference type="InterPro" id="IPR036812">
    <property type="entry name" value="NAD(P)_OxRdtase_dom_sf"/>
</dbReference>
<name>A0AAP0F6Q2_9MAGN</name>
<feature type="domain" description="NADP-dependent oxidoreductase" evidence="15">
    <location>
        <begin position="53"/>
        <end position="318"/>
    </location>
</feature>
<comment type="subcellular location">
    <subcellularLocation>
        <location evidence="1">Cytoplasm</location>
        <location evidence="1">Cytosol</location>
    </subcellularLocation>
</comment>
<dbReference type="InterPro" id="IPR020471">
    <property type="entry name" value="AKR"/>
</dbReference>
<evidence type="ECO:0000256" key="3">
    <source>
        <dbReference type="ARBA" id="ARBA00022490"/>
    </source>
</evidence>
<reference evidence="16 17" key="1">
    <citation type="submission" date="2024-01" db="EMBL/GenBank/DDBJ databases">
        <title>Genome assemblies of Stephania.</title>
        <authorList>
            <person name="Yang L."/>
        </authorList>
    </citation>
    <scope>NUCLEOTIDE SEQUENCE [LARGE SCALE GENOMIC DNA]</scope>
    <source>
        <strain evidence="16">JXDWG</strain>
        <tissue evidence="16">Leaf</tissue>
    </source>
</reference>
<evidence type="ECO:0000256" key="4">
    <source>
        <dbReference type="ARBA" id="ARBA00022589"/>
    </source>
</evidence>
<dbReference type="PRINTS" id="PR00069">
    <property type="entry name" value="ALDKETRDTASE"/>
</dbReference>
<organism evidence="16 17">
    <name type="scientific">Stephania cephalantha</name>
    <dbReference type="NCBI Taxonomy" id="152367"/>
    <lineage>
        <taxon>Eukaryota</taxon>
        <taxon>Viridiplantae</taxon>
        <taxon>Streptophyta</taxon>
        <taxon>Embryophyta</taxon>
        <taxon>Tracheophyta</taxon>
        <taxon>Spermatophyta</taxon>
        <taxon>Magnoliopsida</taxon>
        <taxon>Ranunculales</taxon>
        <taxon>Menispermaceae</taxon>
        <taxon>Menispermoideae</taxon>
        <taxon>Cissampelideae</taxon>
        <taxon>Stephania</taxon>
    </lineage>
</organism>
<feature type="binding site" evidence="13">
    <location>
        <position position="151"/>
    </location>
    <ligand>
        <name>substrate</name>
    </ligand>
</feature>
<comment type="pathway">
    <text evidence="10">Alkaloid biosynthesis; morphine biosynthesis.</text>
</comment>
<dbReference type="FunFam" id="3.20.20.100:FF:000013">
    <property type="entry name" value="NADPH-dependent codeinone reductase 1-1"/>
    <property type="match status" value="1"/>
</dbReference>
<dbReference type="PIRSF" id="PIRSF000097">
    <property type="entry name" value="AKR"/>
    <property type="match status" value="1"/>
</dbReference>
<dbReference type="GO" id="GO:0047036">
    <property type="term" value="F:codeinone reductase (NADPH) activity"/>
    <property type="evidence" value="ECO:0007669"/>
    <property type="project" value="UniProtKB-EC"/>
</dbReference>
<evidence type="ECO:0000256" key="6">
    <source>
        <dbReference type="ARBA" id="ARBA00050211"/>
    </source>
</evidence>
<evidence type="ECO:0000313" key="17">
    <source>
        <dbReference type="Proteomes" id="UP001419268"/>
    </source>
</evidence>
<comment type="catalytic activity">
    <reaction evidence="8">
        <text>neopine + NADP(+) = neopinone + NADPH + H(+)</text>
        <dbReference type="Rhea" id="RHEA:75135"/>
        <dbReference type="ChEBI" id="CHEBI:15378"/>
        <dbReference type="ChEBI" id="CHEBI:57783"/>
        <dbReference type="ChEBI" id="CHEBI:58349"/>
        <dbReference type="ChEBI" id="CHEBI:59950"/>
        <dbReference type="ChEBI" id="CHEBI:194190"/>
        <dbReference type="EC" id="1.1.1.247"/>
    </reaction>
    <physiologicalReaction direction="right-to-left" evidence="8">
        <dbReference type="Rhea" id="RHEA:75137"/>
    </physiologicalReaction>
</comment>
<dbReference type="InterPro" id="IPR023210">
    <property type="entry name" value="NADP_OxRdtase_dom"/>
</dbReference>
<dbReference type="EMBL" id="JBBNAG010000009">
    <property type="protein sequence ID" value="KAK9105746.1"/>
    <property type="molecule type" value="Genomic_DNA"/>
</dbReference>
<evidence type="ECO:0000256" key="11">
    <source>
        <dbReference type="ARBA" id="ARBA00066826"/>
    </source>
</evidence>